<evidence type="ECO:0008006" key="3">
    <source>
        <dbReference type="Google" id="ProtNLM"/>
    </source>
</evidence>
<gene>
    <name evidence="1" type="ORF">VB739_15550</name>
</gene>
<dbReference type="SUPFAM" id="SSF51120">
    <property type="entry name" value="beta-Roll"/>
    <property type="match status" value="1"/>
</dbReference>
<feature type="non-terminal residue" evidence="1">
    <location>
        <position position="1"/>
    </location>
</feature>
<dbReference type="PRINTS" id="PR00313">
    <property type="entry name" value="CABNDNGRPT"/>
</dbReference>
<keyword evidence="2" id="KW-1185">Reference proteome</keyword>
<reference evidence="1 2" key="1">
    <citation type="submission" date="2023-12" db="EMBL/GenBank/DDBJ databases">
        <title>Baltic Sea Cyanobacteria.</title>
        <authorList>
            <person name="Delbaje E."/>
            <person name="Fewer D.P."/>
            <person name="Shishido T.K."/>
        </authorList>
    </citation>
    <scope>NUCLEOTIDE SEQUENCE [LARGE SCALE GENOMIC DNA]</scope>
    <source>
        <strain evidence="1 2">UHCC 0281</strain>
    </source>
</reference>
<evidence type="ECO:0000313" key="2">
    <source>
        <dbReference type="Proteomes" id="UP001302329"/>
    </source>
</evidence>
<proteinExistence type="predicted"/>
<comment type="caution">
    <text evidence="1">The sequence shown here is derived from an EMBL/GenBank/DDBJ whole genome shotgun (WGS) entry which is preliminary data.</text>
</comment>
<dbReference type="Proteomes" id="UP001302329">
    <property type="component" value="Unassembled WGS sequence"/>
</dbReference>
<protein>
    <recommendedName>
        <fullName evidence="3">Calcium-binding protein</fullName>
    </recommendedName>
</protein>
<dbReference type="Gene3D" id="2.160.20.160">
    <property type="match status" value="1"/>
</dbReference>
<accession>A0ABU5SZY9</accession>
<evidence type="ECO:0000313" key="1">
    <source>
        <dbReference type="EMBL" id="MEA5443973.1"/>
    </source>
</evidence>
<dbReference type="EMBL" id="JAYGHY010000083">
    <property type="protein sequence ID" value="MEA5443973.1"/>
    <property type="molecule type" value="Genomic_DNA"/>
</dbReference>
<dbReference type="RefSeq" id="WP_416233350.1">
    <property type="nucleotide sequence ID" value="NZ_JAYGHY010000083.1"/>
</dbReference>
<name>A0ABU5SZY9_9CYAN</name>
<dbReference type="InterPro" id="IPR011049">
    <property type="entry name" value="Serralysin-like_metalloprot_C"/>
</dbReference>
<organism evidence="1 2">
    <name type="scientific">Cyanobium gracile UHCC 0281</name>
    <dbReference type="NCBI Taxonomy" id="3110309"/>
    <lineage>
        <taxon>Bacteria</taxon>
        <taxon>Bacillati</taxon>
        <taxon>Cyanobacteriota</taxon>
        <taxon>Cyanophyceae</taxon>
        <taxon>Synechococcales</taxon>
        <taxon>Prochlorococcaceae</taxon>
        <taxon>Cyanobium</taxon>
    </lineage>
</organism>
<sequence>AATLGLAGAPPSAALPADLSATAIGIDHAALRGPGSGAVLFTGSGLALLETAPAAAAAAPEAVTLRSLRGIGILGSDIQSNGGDATVMAMGGFAAPPAVGLLPSMDAAGIDRSTVLTGSGNDVVMGRILTEQEAGVDADGNGTISPNTFLDASALTGGDGGFDGIRNSLIHTGSGSDGVFGSASGSRIDTGTDNDAILLERARSSVLDGGFGNDSVQVSQLAVGNRLNGGFGNDTVDVAAGDGNLLDGGFGQDLVLGGSGQNTFLQSNAGAALDAASRSAAPGASFAERLADPAFWAGLGTQQKQDLWQSGELLQGGQVLRADTMSNFDASRGDILELSSSLGSLTQSLWDTQGAIFGVQNGQLVVRDGPANSQLGVVVGTLADIRSLGIGSPSLAYATDTRQLMFDADGNWKHGSQSLGTVNMSDPSVLTKSNIHFGSGS</sequence>